<dbReference type="OrthoDB" id="1251231at2"/>
<keyword evidence="3" id="KW-1185">Reference proteome</keyword>
<dbReference type="Proteomes" id="UP000198769">
    <property type="component" value="Unassembled WGS sequence"/>
</dbReference>
<protein>
    <recommendedName>
        <fullName evidence="4">DUF2975 domain-containing protein</fullName>
    </recommendedName>
</protein>
<dbReference type="AlphaFoldDB" id="A0A1I5A428"/>
<dbReference type="RefSeq" id="WP_090025511.1">
    <property type="nucleotide sequence ID" value="NZ_FOVD01000005.1"/>
</dbReference>
<dbReference type="Pfam" id="PF11188">
    <property type="entry name" value="DUF2975"/>
    <property type="match status" value="1"/>
</dbReference>
<organism evidence="2 3">
    <name type="scientific">Chryseobacterium oleae</name>
    <dbReference type="NCBI Taxonomy" id="491207"/>
    <lineage>
        <taxon>Bacteria</taxon>
        <taxon>Pseudomonadati</taxon>
        <taxon>Bacteroidota</taxon>
        <taxon>Flavobacteriia</taxon>
        <taxon>Flavobacteriales</taxon>
        <taxon>Weeksellaceae</taxon>
        <taxon>Chryseobacterium group</taxon>
        <taxon>Chryseobacterium</taxon>
    </lineage>
</organism>
<feature type="transmembrane region" description="Helical" evidence="1">
    <location>
        <begin position="123"/>
        <end position="144"/>
    </location>
</feature>
<keyword evidence="1" id="KW-0472">Membrane</keyword>
<gene>
    <name evidence="2" type="ORF">SAMN05421594_3291</name>
</gene>
<keyword evidence="1" id="KW-1133">Transmembrane helix</keyword>
<proteinExistence type="predicted"/>
<evidence type="ECO:0000313" key="3">
    <source>
        <dbReference type="Proteomes" id="UP000198769"/>
    </source>
</evidence>
<evidence type="ECO:0000313" key="2">
    <source>
        <dbReference type="EMBL" id="SFN56999.1"/>
    </source>
</evidence>
<keyword evidence="1" id="KW-0812">Transmembrane</keyword>
<evidence type="ECO:0008006" key="4">
    <source>
        <dbReference type="Google" id="ProtNLM"/>
    </source>
</evidence>
<sequence length="185" mass="20903">MKIIGDNSLVSWIKYPFLICAAIFCISSVWIGSLAIIHILAEKQDSMMYISEKLYTVNDKTYDILQVQYPFSNMVFTVTDSREAIVLALLNMLTLSFSLIWASKIINEFSADHIFTDKVVRNFKVLSFGLIIFGFITLLVDLIMETNQFDITPPSLSIGIGITLLVMKEIFVQGSQLKEQADLTI</sequence>
<accession>A0A1I5A428</accession>
<evidence type="ECO:0000256" key="1">
    <source>
        <dbReference type="SAM" id="Phobius"/>
    </source>
</evidence>
<feature type="transmembrane region" description="Helical" evidence="1">
    <location>
        <begin position="84"/>
        <end position="102"/>
    </location>
</feature>
<reference evidence="3" key="1">
    <citation type="submission" date="2016-10" db="EMBL/GenBank/DDBJ databases">
        <authorList>
            <person name="Varghese N."/>
            <person name="Submissions S."/>
        </authorList>
    </citation>
    <scope>NUCLEOTIDE SEQUENCE [LARGE SCALE GENOMIC DNA]</scope>
    <source>
        <strain evidence="3">DSM 25575</strain>
    </source>
</reference>
<feature type="transmembrane region" description="Helical" evidence="1">
    <location>
        <begin position="12"/>
        <end position="41"/>
    </location>
</feature>
<name>A0A1I5A428_CHROL</name>
<dbReference type="InterPro" id="IPR021354">
    <property type="entry name" value="DUF2975"/>
</dbReference>
<dbReference type="EMBL" id="FOVD01000005">
    <property type="protein sequence ID" value="SFN56999.1"/>
    <property type="molecule type" value="Genomic_DNA"/>
</dbReference>